<dbReference type="InterPro" id="IPR011990">
    <property type="entry name" value="TPR-like_helical_dom_sf"/>
</dbReference>
<evidence type="ECO:0008006" key="3">
    <source>
        <dbReference type="Google" id="ProtNLM"/>
    </source>
</evidence>
<dbReference type="EMBL" id="JBHSBW010000004">
    <property type="protein sequence ID" value="MFC4210013.1"/>
    <property type="molecule type" value="Genomic_DNA"/>
</dbReference>
<proteinExistence type="predicted"/>
<dbReference type="SUPFAM" id="SSF81901">
    <property type="entry name" value="HCP-like"/>
    <property type="match status" value="1"/>
</dbReference>
<evidence type="ECO:0000313" key="1">
    <source>
        <dbReference type="EMBL" id="MFC4210013.1"/>
    </source>
</evidence>
<name>A0ABV8P7C5_9SPHI</name>
<reference evidence="2" key="1">
    <citation type="journal article" date="2019" name="Int. J. Syst. Evol. Microbiol.">
        <title>The Global Catalogue of Microorganisms (GCM) 10K type strain sequencing project: providing services to taxonomists for standard genome sequencing and annotation.</title>
        <authorList>
            <consortium name="The Broad Institute Genomics Platform"/>
            <consortium name="The Broad Institute Genome Sequencing Center for Infectious Disease"/>
            <person name="Wu L."/>
            <person name="Ma J."/>
        </authorList>
    </citation>
    <scope>NUCLEOTIDE SEQUENCE [LARGE SCALE GENOMIC DNA]</scope>
    <source>
        <strain evidence="2">CCM 8691</strain>
    </source>
</reference>
<accession>A0ABV8P7C5</accession>
<dbReference type="Gene3D" id="1.25.40.10">
    <property type="entry name" value="Tetratricopeptide repeat domain"/>
    <property type="match status" value="1"/>
</dbReference>
<keyword evidence="2" id="KW-1185">Reference proteome</keyword>
<organism evidence="1 2">
    <name type="scientific">Pedobacter lithocola</name>
    <dbReference type="NCBI Taxonomy" id="1908239"/>
    <lineage>
        <taxon>Bacteria</taxon>
        <taxon>Pseudomonadati</taxon>
        <taxon>Bacteroidota</taxon>
        <taxon>Sphingobacteriia</taxon>
        <taxon>Sphingobacteriales</taxon>
        <taxon>Sphingobacteriaceae</taxon>
        <taxon>Pedobacter</taxon>
    </lineage>
</organism>
<dbReference type="Proteomes" id="UP001595789">
    <property type="component" value="Unassembled WGS sequence"/>
</dbReference>
<comment type="caution">
    <text evidence="1">The sequence shown here is derived from an EMBL/GenBank/DDBJ whole genome shotgun (WGS) entry which is preliminary data.</text>
</comment>
<evidence type="ECO:0000313" key="2">
    <source>
        <dbReference type="Proteomes" id="UP001595789"/>
    </source>
</evidence>
<protein>
    <recommendedName>
        <fullName evidence="3">Tetratricopeptide repeat-containing protein</fullName>
    </recommendedName>
</protein>
<gene>
    <name evidence="1" type="ORF">ACFOWA_02390</name>
</gene>
<dbReference type="RefSeq" id="WP_378981399.1">
    <property type="nucleotide sequence ID" value="NZ_JBHSBW010000004.1"/>
</dbReference>
<sequence length="100" mass="11595">MRNTYIIIARRAYLVILLLLMISVKPVKAQFVIKEADAQYDLFNYVKAIDLYEQAWAKKETLHTAERLASAYQLTQNYKEAESWYSIASKMTGGSAERIR</sequence>